<gene>
    <name evidence="2" type="ORF">C7452_1724</name>
</gene>
<proteinExistence type="predicted"/>
<evidence type="ECO:0000313" key="3">
    <source>
        <dbReference type="Proteomes" id="UP000256864"/>
    </source>
</evidence>
<dbReference type="SUPFAM" id="SSF52218">
    <property type="entry name" value="Flavoproteins"/>
    <property type="match status" value="1"/>
</dbReference>
<keyword evidence="3" id="KW-1185">Reference proteome</keyword>
<dbReference type="PANTHER" id="PTHR39201:SF1">
    <property type="entry name" value="FLAVODOXIN-LIKE DOMAIN-CONTAINING PROTEIN"/>
    <property type="match status" value="1"/>
</dbReference>
<dbReference type="GeneID" id="82298223"/>
<dbReference type="GO" id="GO:0010181">
    <property type="term" value="F:FMN binding"/>
    <property type="evidence" value="ECO:0007669"/>
    <property type="project" value="InterPro"/>
</dbReference>
<evidence type="ECO:0000313" key="2">
    <source>
        <dbReference type="EMBL" id="REE24616.1"/>
    </source>
</evidence>
<dbReference type="Pfam" id="PF12682">
    <property type="entry name" value="Flavodoxin_4"/>
    <property type="match status" value="1"/>
</dbReference>
<dbReference type="InterPro" id="IPR029039">
    <property type="entry name" value="Flavoprotein-like_sf"/>
</dbReference>
<organism evidence="2 3">
    <name type="scientific">Methanothermobacter defluvii</name>
    <dbReference type="NCBI Taxonomy" id="49339"/>
    <lineage>
        <taxon>Archaea</taxon>
        <taxon>Methanobacteriati</taxon>
        <taxon>Methanobacteriota</taxon>
        <taxon>Methanomada group</taxon>
        <taxon>Methanobacteria</taxon>
        <taxon>Methanobacteriales</taxon>
        <taxon>Methanobacteriaceae</taxon>
        <taxon>Methanothermobacter</taxon>
    </lineage>
</organism>
<dbReference type="EMBL" id="QREL01000004">
    <property type="protein sequence ID" value="REE24616.1"/>
    <property type="molecule type" value="Genomic_DNA"/>
</dbReference>
<sequence>MKALVVYYSRTGNTREVAARIADELGCDIEEIHDTQKRTGIIGFIKSGYQAARGKDTVLEPYEKDPSSYDLVIAGTPVWAGKPSVPISTYLKENRSKIKKVAFFCTYGGSGAEGTFRTMKEILGMEPIETVAITEREIKEDTCDCKIEPFVRDVEEPFREPSEPR</sequence>
<comment type="caution">
    <text evidence="2">The sequence shown here is derived from an EMBL/GenBank/DDBJ whole genome shotgun (WGS) entry which is preliminary data.</text>
</comment>
<name>A0A371NC13_9EURY</name>
<dbReference type="Gene3D" id="3.40.50.360">
    <property type="match status" value="1"/>
</dbReference>
<feature type="domain" description="Flavodoxin-like" evidence="1">
    <location>
        <begin position="2"/>
        <end position="121"/>
    </location>
</feature>
<dbReference type="GO" id="GO:0009055">
    <property type="term" value="F:electron transfer activity"/>
    <property type="evidence" value="ECO:0007669"/>
    <property type="project" value="InterPro"/>
</dbReference>
<protein>
    <submittedName>
        <fullName evidence="2">Flavodoxin</fullName>
    </submittedName>
</protein>
<reference evidence="2 3" key="1">
    <citation type="submission" date="2018-07" db="EMBL/GenBank/DDBJ databases">
        <title>Genomic Encyclopedia of Type Strains, Phase IV (KMG-IV): sequencing the most valuable type-strain genomes for metagenomic binning, comparative biology and taxonomic classification.</title>
        <authorList>
            <person name="Goeker M."/>
        </authorList>
    </citation>
    <scope>NUCLEOTIDE SEQUENCE [LARGE SCALE GENOMIC DNA]</scope>
    <source>
        <strain evidence="2 3">DSM 7466</strain>
    </source>
</reference>
<dbReference type="PROSITE" id="PS00201">
    <property type="entry name" value="FLAVODOXIN"/>
    <property type="match status" value="1"/>
</dbReference>
<accession>A0A371NC13</accession>
<dbReference type="InterPro" id="IPR001226">
    <property type="entry name" value="Flavodoxin_CS"/>
</dbReference>
<dbReference type="InterPro" id="IPR008254">
    <property type="entry name" value="Flavodoxin/NO_synth"/>
</dbReference>
<dbReference type="RefSeq" id="WP_115892842.1">
    <property type="nucleotide sequence ID" value="NZ_QREL01000004.1"/>
</dbReference>
<dbReference type="Proteomes" id="UP000256864">
    <property type="component" value="Unassembled WGS sequence"/>
</dbReference>
<dbReference type="PANTHER" id="PTHR39201">
    <property type="entry name" value="EXPORTED PROTEIN-RELATED"/>
    <property type="match status" value="1"/>
</dbReference>
<evidence type="ECO:0000259" key="1">
    <source>
        <dbReference type="Pfam" id="PF12682"/>
    </source>
</evidence>
<dbReference type="AlphaFoldDB" id="A0A371NC13"/>